<evidence type="ECO:0000313" key="2">
    <source>
        <dbReference type="EMBL" id="SOC52233.1"/>
    </source>
</evidence>
<sequence>MSEGAVAPASPADRPRRPGPVAVLKTLASVIAPLSIITALMFYFGLLHAYHFFRQFGIDYTVFDLSTQDYVVRSADGLFIPLAVVCLLVLVVAWVYQLLPDAPPGHVTTAARVLVPLLVVVGAVLLLLALWGAVNTNDTDTPFEKVRWFPGLALVGGVLALQGATRVHHWVREQAPDHRGRQAHPVWAATEWTAVIVLVSTGLFWAVGNYSADVGKLRARSVVTQLPTRPYVTVYADQRLALTTPGVRETACSQEEVAGVRYRYDGLRMVLQEGGLLFLVPWDYAHGRDTAIVLPRSAAARLEFSYAWPEDLSC</sequence>
<keyword evidence="1" id="KW-1133">Transmembrane helix</keyword>
<feature type="transmembrane region" description="Helical" evidence="1">
    <location>
        <begin position="186"/>
        <end position="207"/>
    </location>
</feature>
<organism evidence="2 3">
    <name type="scientific">Ornithinimicrobium cerasi</name>
    <dbReference type="NCBI Taxonomy" id="2248773"/>
    <lineage>
        <taxon>Bacteria</taxon>
        <taxon>Bacillati</taxon>
        <taxon>Actinomycetota</taxon>
        <taxon>Actinomycetes</taxon>
        <taxon>Micrococcales</taxon>
        <taxon>Ornithinimicrobiaceae</taxon>
        <taxon>Ornithinimicrobium</taxon>
    </lineage>
</organism>
<accession>A0A285VE23</accession>
<proteinExistence type="predicted"/>
<feature type="transmembrane region" description="Helical" evidence="1">
    <location>
        <begin position="21"/>
        <end position="44"/>
    </location>
</feature>
<evidence type="ECO:0000256" key="1">
    <source>
        <dbReference type="SAM" id="Phobius"/>
    </source>
</evidence>
<feature type="transmembrane region" description="Helical" evidence="1">
    <location>
        <begin position="146"/>
        <end position="165"/>
    </location>
</feature>
<evidence type="ECO:0000313" key="3">
    <source>
        <dbReference type="Proteomes" id="UP000219688"/>
    </source>
</evidence>
<reference evidence="3" key="1">
    <citation type="submission" date="2017-08" db="EMBL/GenBank/DDBJ databases">
        <authorList>
            <person name="Varghese N."/>
            <person name="Submissions S."/>
        </authorList>
    </citation>
    <scope>NUCLEOTIDE SEQUENCE [LARGE SCALE GENOMIC DNA]</scope>
    <source>
        <strain evidence="3">USBA17B2</strain>
    </source>
</reference>
<name>A0A285VE23_9MICO</name>
<dbReference type="RefSeq" id="WP_097186642.1">
    <property type="nucleotide sequence ID" value="NZ_OBQK01000001.1"/>
</dbReference>
<dbReference type="EMBL" id="OBQK01000001">
    <property type="protein sequence ID" value="SOC52233.1"/>
    <property type="molecule type" value="Genomic_DNA"/>
</dbReference>
<dbReference type="Proteomes" id="UP000219688">
    <property type="component" value="Unassembled WGS sequence"/>
</dbReference>
<gene>
    <name evidence="2" type="ORF">SAMN05421879_101458</name>
</gene>
<feature type="transmembrane region" description="Helical" evidence="1">
    <location>
        <begin position="78"/>
        <end position="99"/>
    </location>
</feature>
<protein>
    <submittedName>
        <fullName evidence="2">Uncharacterized protein</fullName>
    </submittedName>
</protein>
<feature type="transmembrane region" description="Helical" evidence="1">
    <location>
        <begin position="111"/>
        <end position="134"/>
    </location>
</feature>
<keyword evidence="1" id="KW-0812">Transmembrane</keyword>
<keyword evidence="3" id="KW-1185">Reference proteome</keyword>
<keyword evidence="1" id="KW-0472">Membrane</keyword>
<dbReference type="AlphaFoldDB" id="A0A285VE23"/>